<dbReference type="Gene3D" id="3.10.310.30">
    <property type="match status" value="1"/>
</dbReference>
<keyword evidence="10" id="KW-1185">Reference proteome</keyword>
<evidence type="ECO:0000256" key="3">
    <source>
        <dbReference type="ARBA" id="ARBA00022722"/>
    </source>
</evidence>
<dbReference type="Pfam" id="PF01368">
    <property type="entry name" value="DHH"/>
    <property type="match status" value="1"/>
</dbReference>
<keyword evidence="3" id="KW-0540">Nuclease</keyword>
<protein>
    <recommendedName>
        <fullName evidence="2">Single-stranded-DNA-specific exonuclease RecJ</fullName>
    </recommendedName>
</protein>
<dbReference type="Proteomes" id="UP001449178">
    <property type="component" value="Chromosome"/>
</dbReference>
<evidence type="ECO:0000313" key="10">
    <source>
        <dbReference type="Proteomes" id="UP001449178"/>
    </source>
</evidence>
<comment type="similarity">
    <text evidence="1">Belongs to the RecJ family.</text>
</comment>
<feature type="domain" description="DHHA1" evidence="7">
    <location>
        <begin position="358"/>
        <end position="448"/>
    </location>
</feature>
<feature type="domain" description="DDH" evidence="6">
    <location>
        <begin position="69"/>
        <end position="229"/>
    </location>
</feature>
<dbReference type="InterPro" id="IPR001667">
    <property type="entry name" value="DDH_dom"/>
</dbReference>
<dbReference type="GO" id="GO:0004527">
    <property type="term" value="F:exonuclease activity"/>
    <property type="evidence" value="ECO:0007669"/>
    <property type="project" value="UniProtKB-KW"/>
</dbReference>
<dbReference type="NCBIfam" id="TIGR00644">
    <property type="entry name" value="recJ"/>
    <property type="match status" value="1"/>
</dbReference>
<dbReference type="PANTHER" id="PTHR30255">
    <property type="entry name" value="SINGLE-STRANDED-DNA-SPECIFIC EXONUCLEASE RECJ"/>
    <property type="match status" value="1"/>
</dbReference>
<evidence type="ECO:0000259" key="7">
    <source>
        <dbReference type="Pfam" id="PF02272"/>
    </source>
</evidence>
<evidence type="ECO:0000259" key="8">
    <source>
        <dbReference type="Pfam" id="PF17768"/>
    </source>
</evidence>
<keyword evidence="4" id="KW-0378">Hydrolase</keyword>
<gene>
    <name evidence="9" type="primary">recJ</name>
    <name evidence="9" type="ORF">WMO13_05870</name>
</gene>
<dbReference type="InterPro" id="IPR003156">
    <property type="entry name" value="DHHA1_dom"/>
</dbReference>
<dbReference type="Pfam" id="PF17768">
    <property type="entry name" value="RecJ_OB"/>
    <property type="match status" value="1"/>
</dbReference>
<dbReference type="PANTHER" id="PTHR30255:SF2">
    <property type="entry name" value="SINGLE-STRANDED-DNA-SPECIFIC EXONUCLEASE RECJ"/>
    <property type="match status" value="1"/>
</dbReference>
<evidence type="ECO:0000313" key="9">
    <source>
        <dbReference type="EMBL" id="WZW86917.1"/>
    </source>
</evidence>
<dbReference type="EMBL" id="CP150637">
    <property type="protein sequence ID" value="WZW86917.1"/>
    <property type="molecule type" value="Genomic_DNA"/>
</dbReference>
<name>A0ABZ3BXU4_9GAMM</name>
<organism evidence="9 10">
    <name type="scientific">Ignatzschineria larvae DSM 13226</name>
    <dbReference type="NCBI Taxonomy" id="1111732"/>
    <lineage>
        <taxon>Bacteria</taxon>
        <taxon>Pseudomonadati</taxon>
        <taxon>Pseudomonadota</taxon>
        <taxon>Gammaproteobacteria</taxon>
        <taxon>Cardiobacteriales</taxon>
        <taxon>Ignatzschineriaceae</taxon>
        <taxon>Ignatzschineria</taxon>
    </lineage>
</organism>
<evidence type="ECO:0000256" key="4">
    <source>
        <dbReference type="ARBA" id="ARBA00022801"/>
    </source>
</evidence>
<accession>A0ABZ3BXU4</accession>
<dbReference type="InterPro" id="IPR004610">
    <property type="entry name" value="RecJ"/>
</dbReference>
<evidence type="ECO:0000256" key="2">
    <source>
        <dbReference type="ARBA" id="ARBA00019841"/>
    </source>
</evidence>
<keyword evidence="5 9" id="KW-0269">Exonuclease</keyword>
<evidence type="ECO:0000256" key="1">
    <source>
        <dbReference type="ARBA" id="ARBA00005915"/>
    </source>
</evidence>
<evidence type="ECO:0000256" key="5">
    <source>
        <dbReference type="ARBA" id="ARBA00022839"/>
    </source>
</evidence>
<dbReference type="InterPro" id="IPR038763">
    <property type="entry name" value="DHH_sf"/>
</dbReference>
<dbReference type="InterPro" id="IPR051673">
    <property type="entry name" value="SSDNA_exonuclease_RecJ"/>
</dbReference>
<dbReference type="InterPro" id="IPR041122">
    <property type="entry name" value="RecJ_OB"/>
</dbReference>
<dbReference type="Pfam" id="PF02272">
    <property type="entry name" value="DHHA1"/>
    <property type="match status" value="1"/>
</dbReference>
<sequence length="576" mass="64631">MKIIRRTAHHSYQRPEHSTLLQRVLANRAITEDSELDLSLKGLYPYHSLSNIEPATQLVVEAILTEKDILIVGDYDVDGATSIALAMRILRDFGVYNIRYIVPHRILDGYGLSRSLVQKILINPPDLLITVDNGISNIDGVALARENGIDVVVTDHHLPPETLPNANAIVNPNLPGDQFPSKALAGVGVIFYLLLSVRAKLIEVGYFKGQAQGTIPNLGRYLDIVALGTVADLVPLDGNNRRMAQQGLLRMRQGMMIPGIAALIEVSQRNREKLSTSDIGFSIAPLLNAAGRLDDMQVGIELLLTDQYEEAFAIAQQLYALNEERKMIERGMRAEANDALEKVQLKRDEVPLAICLYNELWHQGITGIVASRIKEQYYRPTFIFAYDNEGLLKGSGRSIQGIHLRDVISNVARDNPGIINTFGGHAMAAGLSIYEEYLPQFTEAINVEMAKSLEALESADEILSQKIYTDGALALEEYRLDLVDEMKLAYPWGQQFPEPLFDDRFEVVDYRILKDLHLKFTLRKPGTHTLFEALAFFQAHQIVDNVTEIHCAFKLDINEWRGERKLQLLIDYFEAV</sequence>
<dbReference type="RefSeq" id="WP_034855476.1">
    <property type="nucleotide sequence ID" value="NZ_AZOD01000011.1"/>
</dbReference>
<dbReference type="SUPFAM" id="SSF64182">
    <property type="entry name" value="DHH phosphoesterases"/>
    <property type="match status" value="1"/>
</dbReference>
<feature type="domain" description="RecJ OB" evidence="8">
    <location>
        <begin position="469"/>
        <end position="571"/>
    </location>
</feature>
<evidence type="ECO:0000259" key="6">
    <source>
        <dbReference type="Pfam" id="PF01368"/>
    </source>
</evidence>
<dbReference type="Gene3D" id="3.90.1640.30">
    <property type="match status" value="1"/>
</dbReference>
<proteinExistence type="inferred from homology"/>
<reference evidence="9 10" key="1">
    <citation type="submission" date="2024-03" db="EMBL/GenBank/DDBJ databases">
        <title>Complete Genome Sequence and Annotation of Ignatzschineria larvae DSM 13226.</title>
        <authorList>
            <person name="Cantrell E."/>
            <person name="Burcham Z.M."/>
        </authorList>
    </citation>
    <scope>NUCLEOTIDE SEQUENCE [LARGE SCALE GENOMIC DNA]</scope>
    <source>
        <strain evidence="9 10">DSM 13226</strain>
    </source>
</reference>